<organism evidence="2 3">
    <name type="scientific">Streptomyces niveiscabiei</name>
    <dbReference type="NCBI Taxonomy" id="164115"/>
    <lineage>
        <taxon>Bacteria</taxon>
        <taxon>Bacillati</taxon>
        <taxon>Actinomycetota</taxon>
        <taxon>Actinomycetes</taxon>
        <taxon>Kitasatosporales</taxon>
        <taxon>Streptomycetaceae</taxon>
        <taxon>Streptomyces</taxon>
    </lineage>
</organism>
<evidence type="ECO:0000313" key="2">
    <source>
        <dbReference type="EMBL" id="MFM9610317.1"/>
    </source>
</evidence>
<dbReference type="InterPro" id="IPR006059">
    <property type="entry name" value="SBP"/>
</dbReference>
<dbReference type="Pfam" id="PF13416">
    <property type="entry name" value="SBP_bac_8"/>
    <property type="match status" value="1"/>
</dbReference>
<evidence type="ECO:0000256" key="1">
    <source>
        <dbReference type="SAM" id="SignalP"/>
    </source>
</evidence>
<name>A0ABW9HUJ5_9ACTN</name>
<dbReference type="RefSeq" id="WP_055718226.1">
    <property type="nucleotide sequence ID" value="NZ_JBJVNI010000008.1"/>
</dbReference>
<evidence type="ECO:0000313" key="3">
    <source>
        <dbReference type="Proteomes" id="UP001631957"/>
    </source>
</evidence>
<gene>
    <name evidence="2" type="ORF">ACKI18_16595</name>
</gene>
<dbReference type="EMBL" id="JBJVNI010000008">
    <property type="protein sequence ID" value="MFM9610317.1"/>
    <property type="molecule type" value="Genomic_DNA"/>
</dbReference>
<dbReference type="Gene3D" id="3.40.190.10">
    <property type="entry name" value="Periplasmic binding protein-like II"/>
    <property type="match status" value="1"/>
</dbReference>
<dbReference type="PROSITE" id="PS51257">
    <property type="entry name" value="PROKAR_LIPOPROTEIN"/>
    <property type="match status" value="1"/>
</dbReference>
<dbReference type="Proteomes" id="UP001631957">
    <property type="component" value="Unassembled WGS sequence"/>
</dbReference>
<dbReference type="InterPro" id="IPR050490">
    <property type="entry name" value="Bact_solute-bd_prot1"/>
</dbReference>
<accession>A0ABW9HUJ5</accession>
<proteinExistence type="predicted"/>
<protein>
    <submittedName>
        <fullName evidence="2">Extracellular solute-binding protein</fullName>
    </submittedName>
</protein>
<dbReference type="InterPro" id="IPR006311">
    <property type="entry name" value="TAT_signal"/>
</dbReference>
<dbReference type="PANTHER" id="PTHR43649">
    <property type="entry name" value="ARABINOSE-BINDING PROTEIN-RELATED"/>
    <property type="match status" value="1"/>
</dbReference>
<feature type="signal peptide" evidence="1">
    <location>
        <begin position="1"/>
        <end position="20"/>
    </location>
</feature>
<sequence>MRLSRRGLLRAGLATGAAGALGGLASACAVPAGSTGDNMVLWYWNGGLSDTVVKNAKKRYGPSVDLKAIQIGGYYRSKLITTMAGRAHIPDIAGLKGEDMASYLPNADQFVDLRTLGADKLKSQYLSWKWDQGVADDGTMVGFPIDCGPVAHYYQPAVFAKAGLPSEPADVSREIATWEQFFAAGEQLKKRIPGTYLLTDITSVFTMSMNQGTKQYVDKDRHFIGDEDHVRTAWARAVEAKKRGIVSSIVSGTPDALSAQEDGKLPSNLNASWSTSDLKQGVPKTAGKWRVANCPGGPSNIGGSFLAITKECREPEKAFEIITWLLNADNQAQGFVDAGLFPSTPASYGMKKLTEPDPFFGGQVTMDVFGPAAQKIPVAYNSPFDIALGQPLKDEIKNVGVLGKNPEQAWKDAMSKCRRIAGHLGVSY</sequence>
<reference evidence="2 3" key="1">
    <citation type="submission" date="2024-12" db="EMBL/GenBank/DDBJ databases">
        <title>Forecasting of Potato common scab and diversities of Pathogenic streptomyces spp. in china.</title>
        <authorList>
            <person name="Handique U."/>
            <person name="Wu J."/>
        </authorList>
    </citation>
    <scope>NUCLEOTIDE SEQUENCE [LARGE SCALE GENOMIC DNA]</scope>
    <source>
        <strain evidence="2 3">ZRIMU1530</strain>
    </source>
</reference>
<keyword evidence="3" id="KW-1185">Reference proteome</keyword>
<dbReference type="PANTHER" id="PTHR43649:SF32">
    <property type="entry name" value="SUGAR BINDING SECRETED PROTEIN"/>
    <property type="match status" value="1"/>
</dbReference>
<keyword evidence="1" id="KW-0732">Signal</keyword>
<dbReference type="SUPFAM" id="SSF53850">
    <property type="entry name" value="Periplasmic binding protein-like II"/>
    <property type="match status" value="1"/>
</dbReference>
<comment type="caution">
    <text evidence="2">The sequence shown here is derived from an EMBL/GenBank/DDBJ whole genome shotgun (WGS) entry which is preliminary data.</text>
</comment>
<feature type="chain" id="PRO_5045970879" evidence="1">
    <location>
        <begin position="21"/>
        <end position="428"/>
    </location>
</feature>
<dbReference type="PROSITE" id="PS51318">
    <property type="entry name" value="TAT"/>
    <property type="match status" value="1"/>
</dbReference>